<evidence type="ECO:0000256" key="4">
    <source>
        <dbReference type="ARBA" id="ARBA00022723"/>
    </source>
</evidence>
<dbReference type="InterPro" id="IPR036396">
    <property type="entry name" value="Cyt_P450_sf"/>
</dbReference>
<evidence type="ECO:0000256" key="2">
    <source>
        <dbReference type="ARBA" id="ARBA00010617"/>
    </source>
</evidence>
<gene>
    <name evidence="8" type="ORF">CCUS01_14393</name>
</gene>
<comment type="cofactor">
    <cofactor evidence="1">
        <name>heme</name>
        <dbReference type="ChEBI" id="CHEBI:30413"/>
    </cofactor>
</comment>
<evidence type="ECO:0000256" key="1">
    <source>
        <dbReference type="ARBA" id="ARBA00001971"/>
    </source>
</evidence>
<evidence type="ECO:0000313" key="9">
    <source>
        <dbReference type="Proteomes" id="UP001239213"/>
    </source>
</evidence>
<evidence type="ECO:0000256" key="6">
    <source>
        <dbReference type="ARBA" id="ARBA00023004"/>
    </source>
</evidence>
<dbReference type="Pfam" id="PF00067">
    <property type="entry name" value="p450"/>
    <property type="match status" value="2"/>
</dbReference>
<keyword evidence="3" id="KW-0349">Heme</keyword>
<keyword evidence="6" id="KW-0408">Iron</keyword>
<evidence type="ECO:0000256" key="5">
    <source>
        <dbReference type="ARBA" id="ARBA00023002"/>
    </source>
</evidence>
<comment type="caution">
    <text evidence="8">The sequence shown here is derived from an EMBL/GenBank/DDBJ whole genome shotgun (WGS) entry which is preliminary data.</text>
</comment>
<proteinExistence type="inferred from homology"/>
<dbReference type="CDD" id="cd11062">
    <property type="entry name" value="CYP58-like"/>
    <property type="match status" value="1"/>
</dbReference>
<evidence type="ECO:0000313" key="8">
    <source>
        <dbReference type="EMBL" id="KAK1490736.1"/>
    </source>
</evidence>
<dbReference type="Gene3D" id="1.10.630.10">
    <property type="entry name" value="Cytochrome P450"/>
    <property type="match status" value="1"/>
</dbReference>
<name>A0AAI9Y917_9PEZI</name>
<dbReference type="AlphaFoldDB" id="A0AAI9Y917"/>
<dbReference type="PANTHER" id="PTHR24305">
    <property type="entry name" value="CYTOCHROME P450"/>
    <property type="match status" value="1"/>
</dbReference>
<dbReference type="InterPro" id="IPR050121">
    <property type="entry name" value="Cytochrome_P450_monoxygenase"/>
</dbReference>
<dbReference type="EMBL" id="MPDP01000039">
    <property type="protein sequence ID" value="KAK1490736.1"/>
    <property type="molecule type" value="Genomic_DNA"/>
</dbReference>
<dbReference type="GO" id="GO:0016705">
    <property type="term" value="F:oxidoreductase activity, acting on paired donors, with incorporation or reduction of molecular oxygen"/>
    <property type="evidence" value="ECO:0007669"/>
    <property type="project" value="InterPro"/>
</dbReference>
<keyword evidence="9" id="KW-1185">Reference proteome</keyword>
<comment type="similarity">
    <text evidence="2">Belongs to the cytochrome P450 family.</text>
</comment>
<dbReference type="GO" id="GO:0020037">
    <property type="term" value="F:heme binding"/>
    <property type="evidence" value="ECO:0007669"/>
    <property type="project" value="InterPro"/>
</dbReference>
<dbReference type="GO" id="GO:0005506">
    <property type="term" value="F:iron ion binding"/>
    <property type="evidence" value="ECO:0007669"/>
    <property type="project" value="InterPro"/>
</dbReference>
<dbReference type="SUPFAM" id="SSF48264">
    <property type="entry name" value="Cytochrome P450"/>
    <property type="match status" value="1"/>
</dbReference>
<keyword evidence="5" id="KW-0560">Oxidoreductase</keyword>
<keyword evidence="4" id="KW-0479">Metal-binding</keyword>
<reference evidence="8" key="1">
    <citation type="submission" date="2016-11" db="EMBL/GenBank/DDBJ databases">
        <title>The genome sequence of Colletotrichum cuscutae.</title>
        <authorList>
            <person name="Baroncelli R."/>
        </authorList>
    </citation>
    <scope>NUCLEOTIDE SEQUENCE</scope>
    <source>
        <strain evidence="8">IMI 304802</strain>
    </source>
</reference>
<protein>
    <submittedName>
        <fullName evidence="8">Cytochrome P450</fullName>
    </submittedName>
</protein>
<keyword evidence="7" id="KW-0503">Monooxygenase</keyword>
<evidence type="ECO:0000256" key="7">
    <source>
        <dbReference type="ARBA" id="ARBA00023033"/>
    </source>
</evidence>
<feature type="non-terminal residue" evidence="8">
    <location>
        <position position="1"/>
    </location>
</feature>
<organism evidence="8 9">
    <name type="scientific">Colletotrichum cuscutae</name>
    <dbReference type="NCBI Taxonomy" id="1209917"/>
    <lineage>
        <taxon>Eukaryota</taxon>
        <taxon>Fungi</taxon>
        <taxon>Dikarya</taxon>
        <taxon>Ascomycota</taxon>
        <taxon>Pezizomycotina</taxon>
        <taxon>Sordariomycetes</taxon>
        <taxon>Hypocreomycetidae</taxon>
        <taxon>Glomerellales</taxon>
        <taxon>Glomerellaceae</taxon>
        <taxon>Colletotrichum</taxon>
        <taxon>Colletotrichum acutatum species complex</taxon>
    </lineage>
</organism>
<sequence length="419" mass="47416">IYNITFHPLAKFPGPKLTAFTGWYETYHELFGAPSKTFAYKIQQMHDDYGPIVRINPHELHVSDHHFFDVLFAGGSARRDKYPPSASVQGAPGGIFRTLNHDTHRMRRSAICGFFSKQSVVVHEGLIHEKAEQLCEVFKNYAREGNPFNIRVPLLAYTTDFYCAHALGETGDMHLLKDQAKAQKWRESITGLLHFTPIVRQFPWIQSFAFGLPMWLIRRVSSDLALVTQLLLGEKGFKRISQEGFTVLTASGDTIGRTLTTAVYHLLSNPNHLAKLKQELRAAMPDSNMDVSLSKLESLPWTTLEYLIPRDGSSLTLFTPRARNASSLLGADTAIALDSSASIPHRNSELKQASTNYQAPPSLAWAEMYVALAKVLRRFDLQLYDVIRERDIDHYRDCFLGEPRDDTKGVRVKILRLLD</sequence>
<accession>A0AAI9Y917</accession>
<dbReference type="InterPro" id="IPR001128">
    <property type="entry name" value="Cyt_P450"/>
</dbReference>
<dbReference type="Proteomes" id="UP001239213">
    <property type="component" value="Unassembled WGS sequence"/>
</dbReference>
<dbReference type="PANTHER" id="PTHR24305:SF157">
    <property type="entry name" value="N-ACETYLTRYPTOPHAN 6-HYDROXYLASE IVOC-RELATED"/>
    <property type="match status" value="1"/>
</dbReference>
<evidence type="ECO:0000256" key="3">
    <source>
        <dbReference type="ARBA" id="ARBA00022617"/>
    </source>
</evidence>
<dbReference type="GO" id="GO:0004497">
    <property type="term" value="F:monooxygenase activity"/>
    <property type="evidence" value="ECO:0007669"/>
    <property type="project" value="UniProtKB-KW"/>
</dbReference>